<evidence type="ECO:0000313" key="10">
    <source>
        <dbReference type="EMBL" id="MPM30592.1"/>
    </source>
</evidence>
<comment type="similarity">
    <text evidence="2">Belongs to the purine nucleoside phosphorylase YfiH/LACC1 family.</text>
</comment>
<protein>
    <submittedName>
        <fullName evidence="10">Polyphenol oxidase</fullName>
        <ecNumber evidence="10">1.10.3.-</ecNumber>
    </submittedName>
</protein>
<comment type="caution">
    <text evidence="10">The sequence shown here is derived from an EMBL/GenBank/DDBJ whole genome shotgun (WGS) entry which is preliminary data.</text>
</comment>
<keyword evidence="4" id="KW-0479">Metal-binding</keyword>
<evidence type="ECO:0000256" key="1">
    <source>
        <dbReference type="ARBA" id="ARBA00000553"/>
    </source>
</evidence>
<dbReference type="EC" id="1.10.3.-" evidence="10"/>
<dbReference type="InterPro" id="IPR003730">
    <property type="entry name" value="Cu_polyphenol_OxRdtase"/>
</dbReference>
<evidence type="ECO:0000256" key="5">
    <source>
        <dbReference type="ARBA" id="ARBA00022801"/>
    </source>
</evidence>
<sequence length="256" mass="26260">MFAEFIDPAGNGGVGVAFTDRLGGVSEGALGRLNLGRSDLDEIDHLRTNMSRVRQAAGITPIVAVHQIHGTAVHLADDDGRDWSSDGWIGNGAPGVARLPVADAIVSTTPGLAVMIRVADCVPVILADPARRIVAGAHAGRVGLLEGVLPAAVAAMGDAGARRITAWIGPHICGDCYEVPAQMAADAAERIPECAAVTSWGSPAIDLGAGAEAQLEHLGVEVHRADPCTLTSTSLFSHRGDGPGAGRQIGLVWLAE</sequence>
<evidence type="ECO:0000256" key="7">
    <source>
        <dbReference type="ARBA" id="ARBA00047989"/>
    </source>
</evidence>
<comment type="catalytic activity">
    <reaction evidence="1">
        <text>inosine + phosphate = alpha-D-ribose 1-phosphate + hypoxanthine</text>
        <dbReference type="Rhea" id="RHEA:27646"/>
        <dbReference type="ChEBI" id="CHEBI:17368"/>
        <dbReference type="ChEBI" id="CHEBI:17596"/>
        <dbReference type="ChEBI" id="CHEBI:43474"/>
        <dbReference type="ChEBI" id="CHEBI:57720"/>
        <dbReference type="EC" id="2.4.2.1"/>
    </reaction>
    <physiologicalReaction direction="left-to-right" evidence="1">
        <dbReference type="Rhea" id="RHEA:27647"/>
    </physiologicalReaction>
</comment>
<dbReference type="EMBL" id="VSSQ01005831">
    <property type="protein sequence ID" value="MPM30592.1"/>
    <property type="molecule type" value="Genomic_DNA"/>
</dbReference>
<keyword evidence="5" id="KW-0378">Hydrolase</keyword>
<dbReference type="GO" id="GO:0016491">
    <property type="term" value="F:oxidoreductase activity"/>
    <property type="evidence" value="ECO:0007669"/>
    <property type="project" value="UniProtKB-KW"/>
</dbReference>
<dbReference type="GO" id="GO:0004000">
    <property type="term" value="F:adenosine deaminase activity"/>
    <property type="evidence" value="ECO:0007669"/>
    <property type="project" value="RHEA"/>
</dbReference>
<reference evidence="10" key="1">
    <citation type="submission" date="2019-08" db="EMBL/GenBank/DDBJ databases">
        <authorList>
            <person name="Kucharzyk K."/>
            <person name="Murdoch R.W."/>
            <person name="Higgins S."/>
            <person name="Loffler F."/>
        </authorList>
    </citation>
    <scope>NUCLEOTIDE SEQUENCE</scope>
</reference>
<keyword evidence="10" id="KW-0560">Oxidoreductase</keyword>
<dbReference type="AlphaFoldDB" id="A0A644YPN9"/>
<gene>
    <name evidence="10" type="ORF">SDC9_77142</name>
</gene>
<evidence type="ECO:0000256" key="6">
    <source>
        <dbReference type="ARBA" id="ARBA00022833"/>
    </source>
</evidence>
<comment type="catalytic activity">
    <reaction evidence="9">
        <text>S-methyl-5'-thioadenosine + phosphate = 5-(methylsulfanyl)-alpha-D-ribose 1-phosphate + adenine</text>
        <dbReference type="Rhea" id="RHEA:11852"/>
        <dbReference type="ChEBI" id="CHEBI:16708"/>
        <dbReference type="ChEBI" id="CHEBI:17509"/>
        <dbReference type="ChEBI" id="CHEBI:43474"/>
        <dbReference type="ChEBI" id="CHEBI:58533"/>
        <dbReference type="EC" id="2.4.2.28"/>
    </reaction>
    <physiologicalReaction direction="left-to-right" evidence="9">
        <dbReference type="Rhea" id="RHEA:11853"/>
    </physiologicalReaction>
</comment>
<dbReference type="PANTHER" id="PTHR30616:SF2">
    <property type="entry name" value="PURINE NUCLEOSIDE PHOSPHORYLASE LACC1"/>
    <property type="match status" value="1"/>
</dbReference>
<organism evidence="10">
    <name type="scientific">bioreactor metagenome</name>
    <dbReference type="NCBI Taxonomy" id="1076179"/>
    <lineage>
        <taxon>unclassified sequences</taxon>
        <taxon>metagenomes</taxon>
        <taxon>ecological metagenomes</taxon>
    </lineage>
</organism>
<keyword evidence="6" id="KW-0862">Zinc</keyword>
<name>A0A644YPN9_9ZZZZ</name>
<evidence type="ECO:0000256" key="4">
    <source>
        <dbReference type="ARBA" id="ARBA00022723"/>
    </source>
</evidence>
<evidence type="ECO:0000256" key="3">
    <source>
        <dbReference type="ARBA" id="ARBA00022679"/>
    </source>
</evidence>
<dbReference type="SUPFAM" id="SSF64438">
    <property type="entry name" value="CNF1/YfiH-like putative cysteine hydrolases"/>
    <property type="match status" value="1"/>
</dbReference>
<dbReference type="Gene3D" id="3.60.140.10">
    <property type="entry name" value="CNF1/YfiH-like putative cysteine hydrolases"/>
    <property type="match status" value="1"/>
</dbReference>
<proteinExistence type="inferred from homology"/>
<dbReference type="InterPro" id="IPR038371">
    <property type="entry name" value="Cu_polyphenol_OxRdtase_sf"/>
</dbReference>
<comment type="catalytic activity">
    <reaction evidence="7">
        <text>adenosine + H2O + H(+) = inosine + NH4(+)</text>
        <dbReference type="Rhea" id="RHEA:24408"/>
        <dbReference type="ChEBI" id="CHEBI:15377"/>
        <dbReference type="ChEBI" id="CHEBI:15378"/>
        <dbReference type="ChEBI" id="CHEBI:16335"/>
        <dbReference type="ChEBI" id="CHEBI:17596"/>
        <dbReference type="ChEBI" id="CHEBI:28938"/>
        <dbReference type="EC" id="3.5.4.4"/>
    </reaction>
    <physiologicalReaction direction="left-to-right" evidence="7">
        <dbReference type="Rhea" id="RHEA:24409"/>
    </physiologicalReaction>
</comment>
<evidence type="ECO:0000256" key="9">
    <source>
        <dbReference type="ARBA" id="ARBA00049893"/>
    </source>
</evidence>
<keyword evidence="3" id="KW-0808">Transferase</keyword>
<dbReference type="InterPro" id="IPR011324">
    <property type="entry name" value="Cytotoxic_necrot_fac-like_cat"/>
</dbReference>
<comment type="catalytic activity">
    <reaction evidence="8">
        <text>adenosine + phosphate = alpha-D-ribose 1-phosphate + adenine</text>
        <dbReference type="Rhea" id="RHEA:27642"/>
        <dbReference type="ChEBI" id="CHEBI:16335"/>
        <dbReference type="ChEBI" id="CHEBI:16708"/>
        <dbReference type="ChEBI" id="CHEBI:43474"/>
        <dbReference type="ChEBI" id="CHEBI:57720"/>
        <dbReference type="EC" id="2.4.2.1"/>
    </reaction>
    <physiologicalReaction direction="left-to-right" evidence="8">
        <dbReference type="Rhea" id="RHEA:27643"/>
    </physiologicalReaction>
</comment>
<evidence type="ECO:0000256" key="2">
    <source>
        <dbReference type="ARBA" id="ARBA00007353"/>
    </source>
</evidence>
<accession>A0A644YPN9</accession>
<dbReference type="GO" id="GO:0017061">
    <property type="term" value="F:S-methyl-5-thioadenosine phosphorylase activity"/>
    <property type="evidence" value="ECO:0007669"/>
    <property type="project" value="UniProtKB-EC"/>
</dbReference>
<dbReference type="PANTHER" id="PTHR30616">
    <property type="entry name" value="UNCHARACTERIZED PROTEIN YFIH"/>
    <property type="match status" value="1"/>
</dbReference>
<evidence type="ECO:0000256" key="8">
    <source>
        <dbReference type="ARBA" id="ARBA00048968"/>
    </source>
</evidence>
<dbReference type="Pfam" id="PF02578">
    <property type="entry name" value="Cu-oxidase_4"/>
    <property type="match status" value="1"/>
</dbReference>
<dbReference type="CDD" id="cd16833">
    <property type="entry name" value="YfiH"/>
    <property type="match status" value="1"/>
</dbReference>
<dbReference type="GO" id="GO:0005507">
    <property type="term" value="F:copper ion binding"/>
    <property type="evidence" value="ECO:0007669"/>
    <property type="project" value="TreeGrafter"/>
</dbReference>